<dbReference type="Proteomes" id="UP000824201">
    <property type="component" value="Unassembled WGS sequence"/>
</dbReference>
<reference evidence="5" key="1">
    <citation type="submission" date="2020-10" db="EMBL/GenBank/DDBJ databases">
        <authorList>
            <person name="Gilroy R."/>
        </authorList>
    </citation>
    <scope>NUCLEOTIDE SEQUENCE</scope>
    <source>
        <strain evidence="5">ChiW13-3771</strain>
    </source>
</reference>
<evidence type="ECO:0000313" key="5">
    <source>
        <dbReference type="EMBL" id="HIR89333.1"/>
    </source>
</evidence>
<keyword evidence="2 4" id="KW-0378">Hydrolase</keyword>
<dbReference type="GO" id="GO:0004222">
    <property type="term" value="F:metalloendopeptidase activity"/>
    <property type="evidence" value="ECO:0007669"/>
    <property type="project" value="UniProtKB-UniRule"/>
</dbReference>
<evidence type="ECO:0000256" key="1">
    <source>
        <dbReference type="ARBA" id="ARBA00022670"/>
    </source>
</evidence>
<feature type="chain" id="PRO_5039766483" description="Germination protease" evidence="4">
    <location>
        <begin position="11"/>
        <end position="309"/>
    </location>
</feature>
<dbReference type="InterPro" id="IPR023430">
    <property type="entry name" value="Pept_HybD-like_dom_sf"/>
</dbReference>
<dbReference type="InterPro" id="IPR005080">
    <property type="entry name" value="Peptidase_A25"/>
</dbReference>
<organism evidence="5 6">
    <name type="scientific">Candidatus Fimimorpha faecalis</name>
    <dbReference type="NCBI Taxonomy" id="2840824"/>
    <lineage>
        <taxon>Bacteria</taxon>
        <taxon>Bacillati</taxon>
        <taxon>Bacillota</taxon>
        <taxon>Clostridia</taxon>
        <taxon>Eubacteriales</taxon>
        <taxon>Candidatus Fimimorpha</taxon>
    </lineage>
</organism>
<dbReference type="EMBL" id="DVHN01000133">
    <property type="protein sequence ID" value="HIR89333.1"/>
    <property type="molecule type" value="Genomic_DNA"/>
</dbReference>
<name>A0A9D1EG52_9FIRM</name>
<protein>
    <recommendedName>
        <fullName evidence="4">Germination protease</fullName>
        <ecNumber evidence="4">3.4.24.78</ecNumber>
    </recommendedName>
    <alternativeName>
        <fullName evidence="4">GPR endopeptidase</fullName>
    </alternativeName>
    <alternativeName>
        <fullName evidence="4">Germination proteinase</fullName>
    </alternativeName>
    <alternativeName>
        <fullName evidence="4">Spore protease</fullName>
    </alternativeName>
</protein>
<dbReference type="NCBIfam" id="TIGR01441">
    <property type="entry name" value="GPR"/>
    <property type="match status" value="1"/>
</dbReference>
<evidence type="ECO:0000313" key="6">
    <source>
        <dbReference type="Proteomes" id="UP000824201"/>
    </source>
</evidence>
<evidence type="ECO:0000256" key="2">
    <source>
        <dbReference type="ARBA" id="ARBA00022801"/>
    </source>
</evidence>
<comment type="similarity">
    <text evidence="4">Belongs to the peptidase A25 family.</text>
</comment>
<dbReference type="AlphaFoldDB" id="A0A9D1EG52"/>
<keyword evidence="1 4" id="KW-0645">Protease</keyword>
<comment type="PTM">
    <text evidence="4">Autoproteolytically processed. The inactive tetrameric zymogen termed p46 autoprocesses to a smaller form termed p41, which is active only during spore germination.</text>
</comment>
<sequence length="309" mass="34368">MIAQSEGYTDLAMEERERFQGTEKEISGVVVEELKEKRADMKVTKVEINTPEAAAVMKKPMGIYITLEAEELSEESDQSDLFAEILADYIERLIPKQTKRILAVGLGNREMTADALGPNTVNQLWITRHYSKQGEGLSSVIPGVMAKTGMETATIIKGITQETKPELIIVIDALAARSANRLGTTIQLTDTGIQPGSGVGNHRDGINQESLGIPVIAIGIPTVVKTESILKDSWNYMKHQLMEKEQTKELGQKMQELTQEEWKEVAATVQKAGCMYVMPRDMDERVVRLSHILSEGINLAVHSRKFMRI</sequence>
<comment type="caution">
    <text evidence="5">The sequence shown here is derived from an EMBL/GenBank/DDBJ whole genome shotgun (WGS) entry which is preliminary data.</text>
</comment>
<dbReference type="SUPFAM" id="SSF53163">
    <property type="entry name" value="HybD-like"/>
    <property type="match status" value="1"/>
</dbReference>
<keyword evidence="3 4" id="KW-0865">Zymogen</keyword>
<comment type="catalytic activity">
    <reaction evidence="4">
        <text>Endopeptidase action with P4 Glu or Asp, P1 preferably Glu &gt; Asp, P1' hydrophobic and P2' Ala.</text>
        <dbReference type="EC" id="3.4.24.78"/>
    </reaction>
</comment>
<dbReference type="HAMAP" id="MF_00626">
    <property type="entry name" value="Germination_prot"/>
    <property type="match status" value="1"/>
</dbReference>
<evidence type="ECO:0000256" key="4">
    <source>
        <dbReference type="HAMAP-Rule" id="MF_00626"/>
    </source>
</evidence>
<comment type="subunit">
    <text evidence="4">Homotetramer.</text>
</comment>
<proteinExistence type="inferred from homology"/>
<dbReference type="GO" id="GO:0009847">
    <property type="term" value="P:spore germination"/>
    <property type="evidence" value="ECO:0007669"/>
    <property type="project" value="UniProtKB-UniRule"/>
</dbReference>
<gene>
    <name evidence="4" type="primary">gpr</name>
    <name evidence="5" type="ORF">IAC96_10310</name>
</gene>
<reference evidence="5" key="2">
    <citation type="journal article" date="2021" name="PeerJ">
        <title>Extensive microbial diversity within the chicken gut microbiome revealed by metagenomics and culture.</title>
        <authorList>
            <person name="Gilroy R."/>
            <person name="Ravi A."/>
            <person name="Getino M."/>
            <person name="Pursley I."/>
            <person name="Horton D.L."/>
            <person name="Alikhan N.F."/>
            <person name="Baker D."/>
            <person name="Gharbi K."/>
            <person name="Hall N."/>
            <person name="Watson M."/>
            <person name="Adriaenssens E.M."/>
            <person name="Foster-Nyarko E."/>
            <person name="Jarju S."/>
            <person name="Secka A."/>
            <person name="Antonio M."/>
            <person name="Oren A."/>
            <person name="Chaudhuri R.R."/>
            <person name="La Ragione R."/>
            <person name="Hildebrand F."/>
            <person name="Pallen M.J."/>
        </authorList>
    </citation>
    <scope>NUCLEOTIDE SEQUENCE</scope>
    <source>
        <strain evidence="5">ChiW13-3771</strain>
    </source>
</reference>
<comment type="function">
    <text evidence="4">Initiates the rapid degradation of small, acid-soluble proteins during spore germination.</text>
</comment>
<evidence type="ECO:0000256" key="3">
    <source>
        <dbReference type="ARBA" id="ARBA00023145"/>
    </source>
</evidence>
<feature type="propeptide" id="PRO_5039766482" evidence="4">
    <location>
        <begin position="1"/>
        <end position="10"/>
    </location>
</feature>
<accession>A0A9D1EG52</accession>
<dbReference type="GO" id="GO:0006508">
    <property type="term" value="P:proteolysis"/>
    <property type="evidence" value="ECO:0007669"/>
    <property type="project" value="UniProtKB-UniRule"/>
</dbReference>
<dbReference type="Pfam" id="PF03418">
    <property type="entry name" value="Peptidase_A25"/>
    <property type="match status" value="1"/>
</dbReference>
<dbReference type="EC" id="3.4.24.78" evidence="4"/>
<dbReference type="Gene3D" id="3.40.50.1450">
    <property type="entry name" value="HybD-like"/>
    <property type="match status" value="1"/>
</dbReference>